<dbReference type="CDD" id="cd04301">
    <property type="entry name" value="NAT_SF"/>
    <property type="match status" value="1"/>
</dbReference>
<accession>A0A329LPL8</accession>
<dbReference type="Pfam" id="PF00583">
    <property type="entry name" value="Acetyltransf_1"/>
    <property type="match status" value="1"/>
</dbReference>
<dbReference type="InterPro" id="IPR050832">
    <property type="entry name" value="Bact_Acetyltransf"/>
</dbReference>
<reference evidence="4 5" key="1">
    <citation type="journal article" date="2009" name="Int. J. Syst. Evol. Microbiol.">
        <title>Paenibacillus contaminans sp. nov., isolated from a contaminated laboratory plate.</title>
        <authorList>
            <person name="Chou J.H."/>
            <person name="Lee J.H."/>
            <person name="Lin M.C."/>
            <person name="Chang P.S."/>
            <person name="Arun A.B."/>
            <person name="Young C.C."/>
            <person name="Chen W.M."/>
        </authorList>
    </citation>
    <scope>NUCLEOTIDE SEQUENCE [LARGE SCALE GENOMIC DNA]</scope>
    <source>
        <strain evidence="4 5">CKOBP-6</strain>
    </source>
</reference>
<dbReference type="InterPro" id="IPR016181">
    <property type="entry name" value="Acyl_CoA_acyltransferase"/>
</dbReference>
<dbReference type="InterPro" id="IPR000182">
    <property type="entry name" value="GNAT_dom"/>
</dbReference>
<comment type="caution">
    <text evidence="4">The sequence shown here is derived from an EMBL/GenBank/DDBJ whole genome shotgun (WGS) entry which is preliminary data.</text>
</comment>
<evidence type="ECO:0000313" key="5">
    <source>
        <dbReference type="Proteomes" id="UP000250369"/>
    </source>
</evidence>
<dbReference type="PANTHER" id="PTHR43877">
    <property type="entry name" value="AMINOALKYLPHOSPHONATE N-ACETYLTRANSFERASE-RELATED-RELATED"/>
    <property type="match status" value="1"/>
</dbReference>
<keyword evidence="2" id="KW-0012">Acyltransferase</keyword>
<feature type="domain" description="N-acetyltransferase" evidence="3">
    <location>
        <begin position="13"/>
        <end position="156"/>
    </location>
</feature>
<sequence>MFSHRAAASQDFNEIAKFPQDARELFFMYPKGVYPLTADQLEKAASTRIRPTVVLHGDHVAGYCNIIEVIEDSSWLGNFIVNPSYRGMGAGKYLIEAMKEVAKSELQVNRFRLLCHSTNTDALLFYTKLGFKPFDSNIQTDNEGKPIVGIKMEVTL</sequence>
<dbReference type="GO" id="GO:0016747">
    <property type="term" value="F:acyltransferase activity, transferring groups other than amino-acyl groups"/>
    <property type="evidence" value="ECO:0007669"/>
    <property type="project" value="InterPro"/>
</dbReference>
<dbReference type="OrthoDB" id="45853at2"/>
<dbReference type="AlphaFoldDB" id="A0A329LPL8"/>
<organism evidence="4 5">
    <name type="scientific">Paenibacillus contaminans</name>
    <dbReference type="NCBI Taxonomy" id="450362"/>
    <lineage>
        <taxon>Bacteria</taxon>
        <taxon>Bacillati</taxon>
        <taxon>Bacillota</taxon>
        <taxon>Bacilli</taxon>
        <taxon>Bacillales</taxon>
        <taxon>Paenibacillaceae</taxon>
        <taxon>Paenibacillus</taxon>
    </lineage>
</organism>
<evidence type="ECO:0000313" key="4">
    <source>
        <dbReference type="EMBL" id="RAV09925.1"/>
    </source>
</evidence>
<evidence type="ECO:0000259" key="3">
    <source>
        <dbReference type="PROSITE" id="PS51186"/>
    </source>
</evidence>
<dbReference type="Proteomes" id="UP000250369">
    <property type="component" value="Unassembled WGS sequence"/>
</dbReference>
<dbReference type="EMBL" id="QMFB01000046">
    <property type="protein sequence ID" value="RAV09925.1"/>
    <property type="molecule type" value="Genomic_DNA"/>
</dbReference>
<proteinExistence type="predicted"/>
<dbReference type="RefSeq" id="WP_113036407.1">
    <property type="nucleotide sequence ID" value="NZ_QMFB01000046.1"/>
</dbReference>
<protein>
    <submittedName>
        <fullName evidence="4">GNAT family N-acetyltransferase</fullName>
    </submittedName>
</protein>
<dbReference type="PANTHER" id="PTHR43877:SF2">
    <property type="entry name" value="AMINOALKYLPHOSPHONATE N-ACETYLTRANSFERASE-RELATED"/>
    <property type="match status" value="1"/>
</dbReference>
<dbReference type="PROSITE" id="PS51186">
    <property type="entry name" value="GNAT"/>
    <property type="match status" value="1"/>
</dbReference>
<dbReference type="Gene3D" id="3.40.630.30">
    <property type="match status" value="1"/>
</dbReference>
<keyword evidence="5" id="KW-1185">Reference proteome</keyword>
<evidence type="ECO:0000256" key="2">
    <source>
        <dbReference type="ARBA" id="ARBA00023315"/>
    </source>
</evidence>
<keyword evidence="1 4" id="KW-0808">Transferase</keyword>
<name>A0A329LPL8_9BACL</name>
<gene>
    <name evidence="4" type="ORF">DQG23_38755</name>
</gene>
<dbReference type="SUPFAM" id="SSF55729">
    <property type="entry name" value="Acyl-CoA N-acyltransferases (Nat)"/>
    <property type="match status" value="1"/>
</dbReference>
<evidence type="ECO:0000256" key="1">
    <source>
        <dbReference type="ARBA" id="ARBA00022679"/>
    </source>
</evidence>